<sequence length="113" mass="12725">MFPVYLRFRSAFMIFFTSCYASCDCFLLGGILVVRFLQVGDGSLCAWRCCFLWTMTGIEQLSFSISVTSSGVQYFNKLDNTERPEEGGGQEGMAEMMQTSGTRKRTRRPPGGR</sequence>
<feature type="region of interest" description="Disordered" evidence="1">
    <location>
        <begin position="79"/>
        <end position="113"/>
    </location>
</feature>
<evidence type="ECO:0000256" key="1">
    <source>
        <dbReference type="SAM" id="MobiDB-lite"/>
    </source>
</evidence>
<dbReference type="Proteomes" id="UP000243499">
    <property type="component" value="Chromosome 5"/>
</dbReference>
<evidence type="ECO:0000256" key="2">
    <source>
        <dbReference type="SAM" id="Phobius"/>
    </source>
</evidence>
<keyword evidence="2" id="KW-0812">Transmembrane</keyword>
<dbReference type="AlphaFoldDB" id="A0A2S3HUE1"/>
<feature type="compositionally biased region" description="Basic residues" evidence="1">
    <location>
        <begin position="102"/>
        <end position="113"/>
    </location>
</feature>
<evidence type="ECO:0000313" key="3">
    <source>
        <dbReference type="EMBL" id="PAN29997.1"/>
    </source>
</evidence>
<feature type="transmembrane region" description="Helical" evidence="2">
    <location>
        <begin position="12"/>
        <end position="34"/>
    </location>
</feature>
<dbReference type="EMBL" id="CM008050">
    <property type="protein sequence ID" value="PAN29997.1"/>
    <property type="molecule type" value="Genomic_DNA"/>
</dbReference>
<keyword evidence="2" id="KW-0472">Membrane</keyword>
<name>A0A2S3HUE1_9POAL</name>
<accession>A0A2S3HUE1</accession>
<protein>
    <submittedName>
        <fullName evidence="3">Uncharacterized protein</fullName>
    </submittedName>
</protein>
<dbReference type="Gramene" id="PAN29997">
    <property type="protein sequence ID" value="PAN29997"/>
    <property type="gene ID" value="PAHAL_5G265600"/>
</dbReference>
<proteinExistence type="predicted"/>
<organism evidence="3">
    <name type="scientific">Panicum hallii</name>
    <dbReference type="NCBI Taxonomy" id="206008"/>
    <lineage>
        <taxon>Eukaryota</taxon>
        <taxon>Viridiplantae</taxon>
        <taxon>Streptophyta</taxon>
        <taxon>Embryophyta</taxon>
        <taxon>Tracheophyta</taxon>
        <taxon>Spermatophyta</taxon>
        <taxon>Magnoliopsida</taxon>
        <taxon>Liliopsida</taxon>
        <taxon>Poales</taxon>
        <taxon>Poaceae</taxon>
        <taxon>PACMAD clade</taxon>
        <taxon>Panicoideae</taxon>
        <taxon>Panicodae</taxon>
        <taxon>Paniceae</taxon>
        <taxon>Panicinae</taxon>
        <taxon>Panicum</taxon>
        <taxon>Panicum sect. Panicum</taxon>
    </lineage>
</organism>
<gene>
    <name evidence="3" type="ORF">PAHAL_5G265600</name>
</gene>
<keyword evidence="2" id="KW-1133">Transmembrane helix</keyword>
<reference evidence="3" key="1">
    <citation type="submission" date="2018-04" db="EMBL/GenBank/DDBJ databases">
        <title>WGS assembly of Panicum hallii.</title>
        <authorList>
            <person name="Lovell J."/>
            <person name="Jenkins J."/>
            <person name="Lowry D."/>
            <person name="Mamidi S."/>
            <person name="Sreedasyam A."/>
            <person name="Weng X."/>
            <person name="Barry K."/>
            <person name="Bonette J."/>
            <person name="Campitelli B."/>
            <person name="Daum C."/>
            <person name="Gordon S."/>
            <person name="Gould B."/>
            <person name="Lipzen A."/>
            <person name="Macqueen A."/>
            <person name="Palacio-Mejia J."/>
            <person name="Plott C."/>
            <person name="Shakirov E."/>
            <person name="Shu S."/>
            <person name="Yoshinaga Y."/>
            <person name="Zane M."/>
            <person name="Rokhsar D."/>
            <person name="Grimwood J."/>
            <person name="Schmutz J."/>
            <person name="Juenger T."/>
        </authorList>
    </citation>
    <scope>NUCLEOTIDE SEQUENCE [LARGE SCALE GENOMIC DNA]</scope>
    <source>
        <strain evidence="3">FIL2</strain>
    </source>
</reference>